<sequence length="524" mass="57035">MASFPVQKIQGSATIVSESRARIINDEEIMAHFGKRQQFKRNFGLISILGMACTLMLTWQGSVANLLPPLLNGGPTGAIIAFPLVIFGVLCQVLVMAEMASMVPLAGGEYNWVAVLAPQNLSNFLSYTVGWVTVIAWQAACASVTWINTLLILVVAGINYPQYNMQMWNAVLTFWALVVLSVFVNTYLGRAFPSIEAMVLILHIVGFFAILIVLLYLAPKNPSEAVFNSFFNGGGFSSTAQSVIIGSVTIMYSFNGVDGATHMAEEIENSAVVIPRAMVLSVFINGLTGYAMLIAVCFCMGPLEELLSGTFPFPFLLILMKITGSTAATTALVCASIIIITGISGSIGLMATASRMLWAFAREDGVPFSRYVSRVERRTALPLYSIGITATISILLSLITLGSTTTFSALTGLTVAGFYSAFMVSACVMLWRRLVTPAEKIAWGPFRLGKLGVPVTVLSLIYSFIGWFFSFWPPTTTVTVQTFNWSTVVYFGVMILSMLYYGLRARHTYTGPKMEIVDVVRRDV</sequence>
<dbReference type="GO" id="GO:0016020">
    <property type="term" value="C:membrane"/>
    <property type="evidence" value="ECO:0007669"/>
    <property type="project" value="UniProtKB-SubCell"/>
</dbReference>
<evidence type="ECO:0000256" key="3">
    <source>
        <dbReference type="ARBA" id="ARBA00022692"/>
    </source>
</evidence>
<feature type="transmembrane region" description="Helical" evidence="6">
    <location>
        <begin position="230"/>
        <end position="254"/>
    </location>
</feature>
<feature type="transmembrane region" description="Helical" evidence="6">
    <location>
        <begin position="79"/>
        <end position="97"/>
    </location>
</feature>
<dbReference type="EMBL" id="ML986486">
    <property type="protein sequence ID" value="KAF2279837.1"/>
    <property type="molecule type" value="Genomic_DNA"/>
</dbReference>
<dbReference type="AlphaFoldDB" id="A0A6A6JTY4"/>
<evidence type="ECO:0000256" key="1">
    <source>
        <dbReference type="ARBA" id="ARBA00004141"/>
    </source>
</evidence>
<keyword evidence="5 6" id="KW-0472">Membrane</keyword>
<feature type="transmembrane region" description="Helical" evidence="6">
    <location>
        <begin position="330"/>
        <end position="360"/>
    </location>
</feature>
<dbReference type="InterPro" id="IPR002293">
    <property type="entry name" value="AA/rel_permease1"/>
</dbReference>
<evidence type="ECO:0000256" key="6">
    <source>
        <dbReference type="SAM" id="Phobius"/>
    </source>
</evidence>
<accession>A0A6A6JTY4</accession>
<evidence type="ECO:0000256" key="4">
    <source>
        <dbReference type="ARBA" id="ARBA00022989"/>
    </source>
</evidence>
<dbReference type="GeneID" id="54548443"/>
<evidence type="ECO:0000256" key="2">
    <source>
        <dbReference type="ARBA" id="ARBA00022448"/>
    </source>
</evidence>
<evidence type="ECO:0000313" key="7">
    <source>
        <dbReference type="EMBL" id="KAF2279837.1"/>
    </source>
</evidence>
<feature type="transmembrane region" description="Helical" evidence="6">
    <location>
        <begin position="407"/>
        <end position="431"/>
    </location>
</feature>
<feature type="transmembrane region" description="Helical" evidence="6">
    <location>
        <begin position="451"/>
        <end position="471"/>
    </location>
</feature>
<keyword evidence="3 6" id="KW-0812">Transmembrane</keyword>
<reference evidence="7" key="1">
    <citation type="journal article" date="2020" name="Stud. Mycol.">
        <title>101 Dothideomycetes genomes: a test case for predicting lifestyles and emergence of pathogens.</title>
        <authorList>
            <person name="Haridas S."/>
            <person name="Albert R."/>
            <person name="Binder M."/>
            <person name="Bloem J."/>
            <person name="Labutti K."/>
            <person name="Salamov A."/>
            <person name="Andreopoulos B."/>
            <person name="Baker S."/>
            <person name="Barry K."/>
            <person name="Bills G."/>
            <person name="Bluhm B."/>
            <person name="Cannon C."/>
            <person name="Castanera R."/>
            <person name="Culley D."/>
            <person name="Daum C."/>
            <person name="Ezra D."/>
            <person name="Gonzalez J."/>
            <person name="Henrissat B."/>
            <person name="Kuo A."/>
            <person name="Liang C."/>
            <person name="Lipzen A."/>
            <person name="Lutzoni F."/>
            <person name="Magnuson J."/>
            <person name="Mondo S."/>
            <person name="Nolan M."/>
            <person name="Ohm R."/>
            <person name="Pangilinan J."/>
            <person name="Park H.-J."/>
            <person name="Ramirez L."/>
            <person name="Alfaro M."/>
            <person name="Sun H."/>
            <person name="Tritt A."/>
            <person name="Yoshinaga Y."/>
            <person name="Zwiers L.-H."/>
            <person name="Turgeon B."/>
            <person name="Goodwin S."/>
            <person name="Spatafora J."/>
            <person name="Crous P."/>
            <person name="Grigoriev I."/>
        </authorList>
    </citation>
    <scope>NUCLEOTIDE SEQUENCE</scope>
    <source>
        <strain evidence="7">CBS 379.55</strain>
    </source>
</reference>
<organism evidence="7 8">
    <name type="scientific">Westerdykella ornata</name>
    <dbReference type="NCBI Taxonomy" id="318751"/>
    <lineage>
        <taxon>Eukaryota</taxon>
        <taxon>Fungi</taxon>
        <taxon>Dikarya</taxon>
        <taxon>Ascomycota</taxon>
        <taxon>Pezizomycotina</taxon>
        <taxon>Dothideomycetes</taxon>
        <taxon>Pleosporomycetidae</taxon>
        <taxon>Pleosporales</taxon>
        <taxon>Sporormiaceae</taxon>
        <taxon>Westerdykella</taxon>
    </lineage>
</organism>
<evidence type="ECO:0000313" key="8">
    <source>
        <dbReference type="Proteomes" id="UP000800097"/>
    </source>
</evidence>
<proteinExistence type="predicted"/>
<dbReference type="OrthoDB" id="3257095at2759"/>
<dbReference type="Gene3D" id="1.20.1740.10">
    <property type="entry name" value="Amino acid/polyamine transporter I"/>
    <property type="match status" value="1"/>
</dbReference>
<gene>
    <name evidence="7" type="ORF">EI97DRAFT_371051</name>
</gene>
<dbReference type="PIRSF" id="PIRSF006060">
    <property type="entry name" value="AA_transporter"/>
    <property type="match status" value="1"/>
</dbReference>
<evidence type="ECO:0000256" key="5">
    <source>
        <dbReference type="ARBA" id="ARBA00023136"/>
    </source>
</evidence>
<dbReference type="PANTHER" id="PTHR45649:SF1">
    <property type="entry name" value="TRANSPORTER, PUTATIVE (EUROFUNG)-RELATED"/>
    <property type="match status" value="1"/>
</dbReference>
<keyword evidence="8" id="KW-1185">Reference proteome</keyword>
<feature type="transmembrane region" description="Helical" evidence="6">
    <location>
        <begin position="42"/>
        <end position="59"/>
    </location>
</feature>
<feature type="transmembrane region" description="Helical" evidence="6">
    <location>
        <begin position="200"/>
        <end position="218"/>
    </location>
</feature>
<name>A0A6A6JTY4_WESOR</name>
<comment type="subcellular location">
    <subcellularLocation>
        <location evidence="1">Membrane</location>
        <topology evidence="1">Multi-pass membrane protein</topology>
    </subcellularLocation>
</comment>
<keyword evidence="2" id="KW-0813">Transport</keyword>
<feature type="transmembrane region" description="Helical" evidence="6">
    <location>
        <begin position="381"/>
        <end position="401"/>
    </location>
</feature>
<feature type="transmembrane region" description="Helical" evidence="6">
    <location>
        <begin position="109"/>
        <end position="129"/>
    </location>
</feature>
<feature type="transmembrane region" description="Helical" evidence="6">
    <location>
        <begin position="306"/>
        <end position="324"/>
    </location>
</feature>
<feature type="transmembrane region" description="Helical" evidence="6">
    <location>
        <begin position="135"/>
        <end position="158"/>
    </location>
</feature>
<dbReference type="Pfam" id="PF13520">
    <property type="entry name" value="AA_permease_2"/>
    <property type="match status" value="1"/>
</dbReference>
<dbReference type="RefSeq" id="XP_033657376.1">
    <property type="nucleotide sequence ID" value="XM_033795268.1"/>
</dbReference>
<dbReference type="Proteomes" id="UP000800097">
    <property type="component" value="Unassembled WGS sequence"/>
</dbReference>
<feature type="transmembrane region" description="Helical" evidence="6">
    <location>
        <begin position="170"/>
        <end position="188"/>
    </location>
</feature>
<dbReference type="GO" id="GO:0022857">
    <property type="term" value="F:transmembrane transporter activity"/>
    <property type="evidence" value="ECO:0007669"/>
    <property type="project" value="InterPro"/>
</dbReference>
<feature type="transmembrane region" description="Helical" evidence="6">
    <location>
        <begin position="274"/>
        <end position="299"/>
    </location>
</feature>
<protein>
    <submittedName>
        <fullName evidence="7">Amino acid transporter</fullName>
    </submittedName>
</protein>
<keyword evidence="4 6" id="KW-1133">Transmembrane helix</keyword>
<feature type="transmembrane region" description="Helical" evidence="6">
    <location>
        <begin position="483"/>
        <end position="503"/>
    </location>
</feature>
<dbReference type="PANTHER" id="PTHR45649">
    <property type="entry name" value="AMINO-ACID PERMEASE BAT1"/>
    <property type="match status" value="1"/>
</dbReference>